<name>A0A914YJG1_9BILA</name>
<reference evidence="3" key="1">
    <citation type="submission" date="2022-11" db="UniProtKB">
        <authorList>
            <consortium name="WormBaseParasite"/>
        </authorList>
    </citation>
    <scope>IDENTIFICATION</scope>
</reference>
<protein>
    <submittedName>
        <fullName evidence="3">Uncharacterized protein</fullName>
    </submittedName>
</protein>
<sequence length="82" mass="9267">MDNVVSNIETKKAVRKPVSKKVPNQKVVSNVEKQKKVIHKDGLKDVQDTPKRPGKKPVSKKNNQEFGDDQVTPEKKYSKPSI</sequence>
<feature type="region of interest" description="Disordered" evidence="1">
    <location>
        <begin position="1"/>
        <end position="82"/>
    </location>
</feature>
<accession>A0A914YJG1</accession>
<proteinExistence type="predicted"/>
<dbReference type="AlphaFoldDB" id="A0A914YJG1"/>
<organism evidence="2 3">
    <name type="scientific">Panagrolaimus superbus</name>
    <dbReference type="NCBI Taxonomy" id="310955"/>
    <lineage>
        <taxon>Eukaryota</taxon>
        <taxon>Metazoa</taxon>
        <taxon>Ecdysozoa</taxon>
        <taxon>Nematoda</taxon>
        <taxon>Chromadorea</taxon>
        <taxon>Rhabditida</taxon>
        <taxon>Tylenchina</taxon>
        <taxon>Panagrolaimomorpha</taxon>
        <taxon>Panagrolaimoidea</taxon>
        <taxon>Panagrolaimidae</taxon>
        <taxon>Panagrolaimus</taxon>
    </lineage>
</organism>
<keyword evidence="2" id="KW-1185">Reference proteome</keyword>
<evidence type="ECO:0000313" key="2">
    <source>
        <dbReference type="Proteomes" id="UP000887577"/>
    </source>
</evidence>
<evidence type="ECO:0000313" key="3">
    <source>
        <dbReference type="WBParaSite" id="PSU_v2.g19456.t1"/>
    </source>
</evidence>
<dbReference type="Proteomes" id="UP000887577">
    <property type="component" value="Unplaced"/>
</dbReference>
<feature type="compositionally biased region" description="Basic and acidic residues" evidence="1">
    <location>
        <begin position="72"/>
        <end position="82"/>
    </location>
</feature>
<evidence type="ECO:0000256" key="1">
    <source>
        <dbReference type="SAM" id="MobiDB-lite"/>
    </source>
</evidence>
<dbReference type="WBParaSite" id="PSU_v2.g19456.t1">
    <property type="protein sequence ID" value="PSU_v2.g19456.t1"/>
    <property type="gene ID" value="PSU_v2.g19456"/>
</dbReference>
<feature type="compositionally biased region" description="Basic and acidic residues" evidence="1">
    <location>
        <begin position="32"/>
        <end position="51"/>
    </location>
</feature>